<accession>A0ABM8CN12</accession>
<dbReference type="RefSeq" id="WP_281744466.1">
    <property type="nucleotide sequence ID" value="NZ_AP026974.1"/>
</dbReference>
<dbReference type="Proteomes" id="UP001211204">
    <property type="component" value="Chromosome"/>
</dbReference>
<evidence type="ECO:0008006" key="3">
    <source>
        <dbReference type="Google" id="ProtNLM"/>
    </source>
</evidence>
<reference evidence="1 2" key="1">
    <citation type="submission" date="2022-11" db="EMBL/GenBank/DDBJ databases">
        <title>Complete Genome Sequences of three Polynucleobacter sp. Subcluster PnecC Strains KF022, KF023, and KF032 Isolated from a Shallow Eutrophic Lake in Japan.</title>
        <authorList>
            <person name="Ogata Y."/>
            <person name="Watanabe K."/>
            <person name="Takemine S."/>
            <person name="Shindo C."/>
            <person name="Kurokawa R."/>
            <person name="Suda W."/>
        </authorList>
    </citation>
    <scope>NUCLEOTIDE SEQUENCE [LARGE SCALE GENOMIC DNA]</scope>
    <source>
        <strain evidence="1 2">KF032</strain>
    </source>
</reference>
<evidence type="ECO:0000313" key="2">
    <source>
        <dbReference type="Proteomes" id="UP001211204"/>
    </source>
</evidence>
<organism evidence="1 2">
    <name type="scientific">Polynucleobacter yangtzensis</name>
    <dbReference type="NCBI Taxonomy" id="1743159"/>
    <lineage>
        <taxon>Bacteria</taxon>
        <taxon>Pseudomonadati</taxon>
        <taxon>Pseudomonadota</taxon>
        <taxon>Betaproteobacteria</taxon>
        <taxon>Burkholderiales</taxon>
        <taxon>Burkholderiaceae</taxon>
        <taxon>Polynucleobacter</taxon>
    </lineage>
</organism>
<keyword evidence="2" id="KW-1185">Reference proteome</keyword>
<dbReference type="EMBL" id="AP026974">
    <property type="protein sequence ID" value="BDT79220.1"/>
    <property type="molecule type" value="Genomic_DNA"/>
</dbReference>
<gene>
    <name evidence="1" type="ORF">PKF032_11080</name>
</gene>
<proteinExistence type="predicted"/>
<evidence type="ECO:0000313" key="1">
    <source>
        <dbReference type="EMBL" id="BDT79220.1"/>
    </source>
</evidence>
<name>A0ABM8CN12_9BURK</name>
<sequence length="261" mass="30630">MSNKTCSKCQESKPLEMFRKNKTNKDGYSYECKVCCSARDKVYYKTNKEKVNVLSKAYYEANKDKLNIQRKVYREANKGKVKSINKAYYEANKDKIKAQNKAYYETNKDKVRATQIARKGANKERYLAKRMSYISSRQKLDKLYELKNILRACVWKSFNRVGYTKKSKTNQILGADWSTVKAHFESQFKDGMSWENMGEWHIDHIIPMALAKTEEDAIKLNHYTNLRPLWAKDNLSKRDALPSNDELHQYGIDWLLKEIAA</sequence>
<protein>
    <recommendedName>
        <fullName evidence="3">HNH endonuclease</fullName>
    </recommendedName>
</protein>